<evidence type="ECO:0000313" key="3">
    <source>
        <dbReference type="Proteomes" id="UP000252182"/>
    </source>
</evidence>
<keyword evidence="1" id="KW-0732">Signal</keyword>
<accession>A0A345DCN4</accession>
<name>A0A345DCN4_9BURK</name>
<dbReference type="Proteomes" id="UP000252182">
    <property type="component" value="Chromosome"/>
</dbReference>
<keyword evidence="3" id="KW-1185">Reference proteome</keyword>
<dbReference type="AlphaFoldDB" id="A0A345DCN4"/>
<protein>
    <submittedName>
        <fullName evidence="2">Uncharacterized protein</fullName>
    </submittedName>
</protein>
<feature type="chain" id="PRO_5016888643" evidence="1">
    <location>
        <begin position="22"/>
        <end position="130"/>
    </location>
</feature>
<organism evidence="2 3">
    <name type="scientific">Ephemeroptericola cinctiostellae</name>
    <dbReference type="NCBI Taxonomy" id="2268024"/>
    <lineage>
        <taxon>Bacteria</taxon>
        <taxon>Pseudomonadati</taxon>
        <taxon>Pseudomonadota</taxon>
        <taxon>Betaproteobacteria</taxon>
        <taxon>Burkholderiales</taxon>
        <taxon>Burkholderiaceae</taxon>
        <taxon>Ephemeroptericola</taxon>
    </lineage>
</organism>
<reference evidence="3" key="1">
    <citation type="submission" date="2018-07" db="EMBL/GenBank/DDBJ databases">
        <authorList>
            <person name="Kim H."/>
        </authorList>
    </citation>
    <scope>NUCLEOTIDE SEQUENCE [LARGE SCALE GENOMIC DNA]</scope>
    <source>
        <strain evidence="3">F02</strain>
    </source>
</reference>
<proteinExistence type="predicted"/>
<dbReference type="KEGG" id="hyf:DTO96_101863"/>
<evidence type="ECO:0000313" key="2">
    <source>
        <dbReference type="EMBL" id="AXF86122.1"/>
    </source>
</evidence>
<dbReference type="EMBL" id="CP031124">
    <property type="protein sequence ID" value="AXF86122.1"/>
    <property type="molecule type" value="Genomic_DNA"/>
</dbReference>
<feature type="signal peptide" evidence="1">
    <location>
        <begin position="1"/>
        <end position="21"/>
    </location>
</feature>
<dbReference type="OrthoDB" id="9874053at2"/>
<evidence type="ECO:0000256" key="1">
    <source>
        <dbReference type="SAM" id="SignalP"/>
    </source>
</evidence>
<sequence>MKKIAALAILTTAVLSPIAHAQTATNKLAADIAIRCMATNAPKNWDTLVSWIDRSNPKILAVSALSHVAGSKENTSIQVCDNFVQAQALAALADTVPASESAWKALFIRANNKGQFNVFTDVSLAKTIGK</sequence>
<dbReference type="RefSeq" id="WP_114563235.1">
    <property type="nucleotide sequence ID" value="NZ_CP031124.1"/>
</dbReference>
<gene>
    <name evidence="2" type="ORF">DTO96_101863</name>
</gene>